<evidence type="ECO:0000313" key="2">
    <source>
        <dbReference type="EMBL" id="AXL21147.1"/>
    </source>
</evidence>
<dbReference type="OrthoDB" id="307208at2"/>
<dbReference type="GO" id="GO:0009055">
    <property type="term" value="F:electron transfer activity"/>
    <property type="evidence" value="ECO:0007669"/>
    <property type="project" value="InterPro"/>
</dbReference>
<dbReference type="Proteomes" id="UP000254337">
    <property type="component" value="Chromosome"/>
</dbReference>
<dbReference type="PROSITE" id="PS00201">
    <property type="entry name" value="FLAVODOXIN"/>
    <property type="match status" value="1"/>
</dbReference>
<dbReference type="EMBL" id="CP029462">
    <property type="protein sequence ID" value="AXL21147.1"/>
    <property type="molecule type" value="Genomic_DNA"/>
</dbReference>
<accession>A0A346AZ54</accession>
<keyword evidence="3" id="KW-1185">Reference proteome</keyword>
<evidence type="ECO:0000313" key="3">
    <source>
        <dbReference type="Proteomes" id="UP000254337"/>
    </source>
</evidence>
<gene>
    <name evidence="2" type="ORF">DKB62_06010</name>
</gene>
<dbReference type="Pfam" id="PF12641">
    <property type="entry name" value="Flavodoxin_3"/>
    <property type="match status" value="1"/>
</dbReference>
<dbReference type="GO" id="GO:0016651">
    <property type="term" value="F:oxidoreductase activity, acting on NAD(P)H"/>
    <property type="evidence" value="ECO:0007669"/>
    <property type="project" value="UniProtKB-ARBA"/>
</dbReference>
<evidence type="ECO:0000259" key="1">
    <source>
        <dbReference type="Pfam" id="PF12641"/>
    </source>
</evidence>
<name>A0A346AZ54_9FIRM</name>
<dbReference type="KEGG" id="meg:DKB62_06010"/>
<reference evidence="2 3" key="1">
    <citation type="submission" date="2018-05" db="EMBL/GenBank/DDBJ databases">
        <title>Complete genome sequence of Megasphaera sp. AJH120T, isolated from the ceca of a chicken.</title>
        <authorList>
            <person name="Maki J."/>
            <person name="Looft T."/>
        </authorList>
    </citation>
    <scope>NUCLEOTIDE SEQUENCE [LARGE SCALE GENOMIC DNA]</scope>
    <source>
        <strain evidence="2 3">AJH120</strain>
    </source>
</reference>
<protein>
    <submittedName>
        <fullName evidence="2">Flavodoxin</fullName>
    </submittedName>
</protein>
<dbReference type="InterPro" id="IPR008254">
    <property type="entry name" value="Flavodoxin/NO_synth"/>
</dbReference>
<sequence length="167" mass="18295">MIFHYHFTERLKKEEGSDHIMKSIVLYSSHTGRTKKIAEHVVSGLPEGTPCLPVEEMPADINSYDCVFLGCWADGDAVDAGAAQALEQLDNKNVAVFVTVQSGPFSDDSAKILRTVIDVLPSGCKIVGTYVTPTEREDNKEESDQKARAFARDFAENTLDRLMGAGV</sequence>
<dbReference type="GO" id="GO:0010181">
    <property type="term" value="F:FMN binding"/>
    <property type="evidence" value="ECO:0007669"/>
    <property type="project" value="InterPro"/>
</dbReference>
<feature type="domain" description="Flavodoxin-like" evidence="1">
    <location>
        <begin position="25"/>
        <end position="132"/>
    </location>
</feature>
<dbReference type="InterPro" id="IPR029039">
    <property type="entry name" value="Flavoprotein-like_sf"/>
</dbReference>
<proteinExistence type="predicted"/>
<dbReference type="SUPFAM" id="SSF52218">
    <property type="entry name" value="Flavoproteins"/>
    <property type="match status" value="1"/>
</dbReference>
<dbReference type="Gene3D" id="3.40.50.360">
    <property type="match status" value="1"/>
</dbReference>
<organism evidence="2 3">
    <name type="scientific">Megasphaera stantonii</name>
    <dbReference type="NCBI Taxonomy" id="2144175"/>
    <lineage>
        <taxon>Bacteria</taxon>
        <taxon>Bacillati</taxon>
        <taxon>Bacillota</taxon>
        <taxon>Negativicutes</taxon>
        <taxon>Veillonellales</taxon>
        <taxon>Veillonellaceae</taxon>
        <taxon>Megasphaera</taxon>
    </lineage>
</organism>
<dbReference type="AlphaFoldDB" id="A0A346AZ54"/>
<dbReference type="InterPro" id="IPR001226">
    <property type="entry name" value="Flavodoxin_CS"/>
</dbReference>